<dbReference type="OrthoDB" id="798692at2"/>
<dbReference type="Gene3D" id="3.30.460.10">
    <property type="entry name" value="Beta Polymerase, domain 2"/>
    <property type="match status" value="1"/>
</dbReference>
<protein>
    <recommendedName>
        <fullName evidence="1">Polymerase nucleotidyl transferase domain-containing protein</fullName>
    </recommendedName>
</protein>
<dbReference type="EMBL" id="CP000685">
    <property type="protein sequence ID" value="ABQ05334.1"/>
    <property type="molecule type" value="Genomic_DNA"/>
</dbReference>
<dbReference type="GeneID" id="31765214"/>
<dbReference type="Proteomes" id="UP000006694">
    <property type="component" value="Chromosome"/>
</dbReference>
<dbReference type="STRING" id="376686.Fjoh_2307"/>
<dbReference type="RefSeq" id="WP_012024373.1">
    <property type="nucleotide sequence ID" value="NC_009441.1"/>
</dbReference>
<feature type="domain" description="Polymerase nucleotidyl transferase" evidence="1">
    <location>
        <begin position="2"/>
        <end position="39"/>
    </location>
</feature>
<name>A5FHI6_FLAJ1</name>
<evidence type="ECO:0000313" key="2">
    <source>
        <dbReference type="EMBL" id="ABQ05334.1"/>
    </source>
</evidence>
<dbReference type="KEGG" id="fjo:Fjoh_2307"/>
<dbReference type="InterPro" id="IPR002934">
    <property type="entry name" value="Polymerase_NTP_transf_dom"/>
</dbReference>
<organism evidence="2 3">
    <name type="scientific">Flavobacterium johnsoniae (strain ATCC 17061 / DSM 2064 / JCM 8514 / BCRC 14874 / CCUG 350202 / NBRC 14942 / NCIMB 11054 / UW101)</name>
    <name type="common">Cytophaga johnsonae</name>
    <dbReference type="NCBI Taxonomy" id="376686"/>
    <lineage>
        <taxon>Bacteria</taxon>
        <taxon>Pseudomonadati</taxon>
        <taxon>Bacteroidota</taxon>
        <taxon>Flavobacteriia</taxon>
        <taxon>Flavobacteriales</taxon>
        <taxon>Flavobacteriaceae</taxon>
        <taxon>Flavobacterium</taxon>
    </lineage>
</organism>
<gene>
    <name evidence="2" type="ordered locus">Fjoh_2307</name>
</gene>
<dbReference type="SUPFAM" id="SSF81301">
    <property type="entry name" value="Nucleotidyltransferase"/>
    <property type="match status" value="1"/>
</dbReference>
<dbReference type="AlphaFoldDB" id="A5FHI6"/>
<dbReference type="Pfam" id="PF01909">
    <property type="entry name" value="NTP_transf_2"/>
    <property type="match status" value="1"/>
</dbReference>
<dbReference type="GO" id="GO:0016779">
    <property type="term" value="F:nucleotidyltransferase activity"/>
    <property type="evidence" value="ECO:0007669"/>
    <property type="project" value="InterPro"/>
</dbReference>
<dbReference type="InterPro" id="IPR043519">
    <property type="entry name" value="NT_sf"/>
</dbReference>
<accession>A5FHI6</accession>
<sequence length="208" mass="24400">MEIYAFGSITRGDIDKLSDVDLLLLKDIDEKISDIDKEQFSIYSYQRILELWKEGNPFAWHLYSESKCIFCTNSVSYIESLGKPSQYKNLLNDLNKFYKLFNDSKDSIEQNNYSIDFDLSMIFLSIRNFASCFSLGYLGKLEFSRDSAIKINLHPLKINPKTYDRLKQSRLLATRGIGKKISKEELETIQEDFPEIEKWFNRILILIK</sequence>
<dbReference type="HOGENOM" id="CLU_1347340_0_0_10"/>
<keyword evidence="3" id="KW-1185">Reference proteome</keyword>
<proteinExistence type="predicted"/>
<dbReference type="eggNOG" id="COG1708">
    <property type="taxonomic scope" value="Bacteria"/>
</dbReference>
<evidence type="ECO:0000313" key="3">
    <source>
        <dbReference type="Proteomes" id="UP000006694"/>
    </source>
</evidence>
<evidence type="ECO:0000259" key="1">
    <source>
        <dbReference type="Pfam" id="PF01909"/>
    </source>
</evidence>
<reference evidence="2 3" key="1">
    <citation type="journal article" date="2009" name="Appl. Environ. Microbiol.">
        <title>Novel features of the polysaccharide-digesting gliding bacterium Flavobacterium johnsoniae as revealed by genome sequence analysis.</title>
        <authorList>
            <person name="McBride M.J."/>
            <person name="Xie G."/>
            <person name="Martens E.C."/>
            <person name="Lapidus A."/>
            <person name="Henrissat B."/>
            <person name="Rhodes R.G."/>
            <person name="Goltsman E."/>
            <person name="Wang W."/>
            <person name="Xu J."/>
            <person name="Hunnicutt D.W."/>
            <person name="Staroscik A.M."/>
            <person name="Hoover T.R."/>
            <person name="Cheng Y.Q."/>
            <person name="Stein J.L."/>
        </authorList>
    </citation>
    <scope>NUCLEOTIDE SEQUENCE [LARGE SCALE GENOMIC DNA]</scope>
    <source>
        <strain evidence="3">ATCC 17061 / DSM 2064 / JCM 8514 / BCRC 14874 / CCUG 350202 / NBRC 14942 / NCIMB 11054 / UW101</strain>
    </source>
</reference>